<comment type="caution">
    <text evidence="1">The sequence shown here is derived from an EMBL/GenBank/DDBJ whole genome shotgun (WGS) entry which is preliminary data.</text>
</comment>
<reference evidence="1 2" key="1">
    <citation type="submission" date="2022-05" db="EMBL/GenBank/DDBJ databases">
        <authorList>
            <consortium name="Genoscope - CEA"/>
            <person name="William W."/>
        </authorList>
    </citation>
    <scope>NUCLEOTIDE SEQUENCE [LARGE SCALE GENOMIC DNA]</scope>
</reference>
<proteinExistence type="predicted"/>
<evidence type="ECO:0000313" key="1">
    <source>
        <dbReference type="EMBL" id="CAH3183107.1"/>
    </source>
</evidence>
<evidence type="ECO:0000313" key="2">
    <source>
        <dbReference type="Proteomes" id="UP001159427"/>
    </source>
</evidence>
<feature type="non-terminal residue" evidence="1">
    <location>
        <position position="72"/>
    </location>
</feature>
<keyword evidence="2" id="KW-1185">Reference proteome</keyword>
<dbReference type="EMBL" id="CALNXI010002109">
    <property type="protein sequence ID" value="CAH3183107.1"/>
    <property type="molecule type" value="Genomic_DNA"/>
</dbReference>
<protein>
    <submittedName>
        <fullName evidence="1">Uncharacterized protein</fullName>
    </submittedName>
</protein>
<sequence>MHQFTISTTLGGSETLIHVFVFSRLDYCNSLIYGLPLVQIDKIQKVQNAAARLIFEQPKFCHITPVLSQLHW</sequence>
<accession>A0ABN8RZY7</accession>
<organism evidence="1 2">
    <name type="scientific">Porites evermanni</name>
    <dbReference type="NCBI Taxonomy" id="104178"/>
    <lineage>
        <taxon>Eukaryota</taxon>
        <taxon>Metazoa</taxon>
        <taxon>Cnidaria</taxon>
        <taxon>Anthozoa</taxon>
        <taxon>Hexacorallia</taxon>
        <taxon>Scleractinia</taxon>
        <taxon>Fungiina</taxon>
        <taxon>Poritidae</taxon>
        <taxon>Porites</taxon>
    </lineage>
</organism>
<name>A0ABN8RZY7_9CNID</name>
<gene>
    <name evidence="1" type="ORF">PEVE_00014662</name>
</gene>
<dbReference type="Proteomes" id="UP001159427">
    <property type="component" value="Unassembled WGS sequence"/>
</dbReference>